<dbReference type="AlphaFoldDB" id="A0A0J6IRL8"/>
<dbReference type="Proteomes" id="UP000036325">
    <property type="component" value="Unassembled WGS sequence"/>
</dbReference>
<dbReference type="RefSeq" id="WP_048363189.1">
    <property type="nucleotide sequence ID" value="NZ_JYLF01000002.1"/>
</dbReference>
<dbReference type="STRING" id="1608994.TU86_04930"/>
<dbReference type="EMBL" id="JYLF01000002">
    <property type="protein sequence ID" value="KMN14652.1"/>
    <property type="molecule type" value="Genomic_DNA"/>
</dbReference>
<evidence type="ECO:0000313" key="1">
    <source>
        <dbReference type="EMBL" id="KMN14652.1"/>
    </source>
</evidence>
<proteinExistence type="predicted"/>
<organism evidence="1 2">
    <name type="scientific">Pseudomonas weihenstephanensis</name>
    <dbReference type="NCBI Taxonomy" id="1608994"/>
    <lineage>
        <taxon>Bacteria</taxon>
        <taxon>Pseudomonadati</taxon>
        <taxon>Pseudomonadota</taxon>
        <taxon>Gammaproteobacteria</taxon>
        <taxon>Pseudomonadales</taxon>
        <taxon>Pseudomonadaceae</taxon>
        <taxon>Pseudomonas</taxon>
    </lineage>
</organism>
<protein>
    <submittedName>
        <fullName evidence="1">Uncharacterized protein</fullName>
    </submittedName>
</protein>
<accession>A0A0J6IRL8</accession>
<evidence type="ECO:0000313" key="2">
    <source>
        <dbReference type="Proteomes" id="UP000036325"/>
    </source>
</evidence>
<name>A0A0J6IRL8_9PSED</name>
<gene>
    <name evidence="1" type="ORF">TU86_04930</name>
</gene>
<sequence>MLLQSLNAFAPNDSLCVNTRAGHAVHASLKTGDNSRPEDISAAFSRGGVLVRTVQLPHAHKELHHCGISVDNARNLHASGASQHGGLRKWTLAHANLVPNYFAMGPNVTGMPRHMAFLALPEKVGRHIVGIHEKDNASGNVAPDMSVIHDADARFHLNKMLASLIKEQNVRQSERLENNEVQTVGIEPGAIAGLLFYPVPSKPDWLAARADFQKVIDKGGPEFAGRAFPVFTYQQDEGTQVPALKLLDTLVKREREAHEE</sequence>
<dbReference type="OrthoDB" id="6742917at2"/>
<comment type="caution">
    <text evidence="1">The sequence shown here is derived from an EMBL/GenBank/DDBJ whole genome shotgun (WGS) entry which is preliminary data.</text>
</comment>
<dbReference type="PATRIC" id="fig|1608994.3.peg.1576"/>
<reference evidence="1 2" key="1">
    <citation type="submission" date="2015-02" db="EMBL/GenBank/DDBJ databases">
        <title>Pseudomonas helleri sp. nov. and Pseudomonas weihenstephanensis sp. nov., isolated from raw cows milk.</title>
        <authorList>
            <person name="von Neubeck M."/>
            <person name="Huptas C."/>
            <person name="Wenning M."/>
            <person name="Scherer S."/>
        </authorList>
    </citation>
    <scope>NUCLEOTIDE SEQUENCE [LARGE SCALE GENOMIC DNA]</scope>
    <source>
        <strain evidence="1 2">DSM 29166</strain>
    </source>
</reference>